<keyword evidence="3" id="KW-1185">Reference proteome</keyword>
<dbReference type="Proteomes" id="UP001500218">
    <property type="component" value="Unassembled WGS sequence"/>
</dbReference>
<proteinExistence type="predicted"/>
<feature type="chain" id="PRO_5046569077" description="Secreted protein" evidence="1">
    <location>
        <begin position="28"/>
        <end position="79"/>
    </location>
</feature>
<organism evidence="2 3">
    <name type="scientific">Luedemannella flava</name>
    <dbReference type="NCBI Taxonomy" id="349316"/>
    <lineage>
        <taxon>Bacteria</taxon>
        <taxon>Bacillati</taxon>
        <taxon>Actinomycetota</taxon>
        <taxon>Actinomycetes</taxon>
        <taxon>Micromonosporales</taxon>
        <taxon>Micromonosporaceae</taxon>
        <taxon>Luedemannella</taxon>
    </lineage>
</organism>
<dbReference type="EMBL" id="BAAALT010000249">
    <property type="protein sequence ID" value="GAA1828715.1"/>
    <property type="molecule type" value="Genomic_DNA"/>
</dbReference>
<feature type="signal peptide" evidence="1">
    <location>
        <begin position="1"/>
        <end position="27"/>
    </location>
</feature>
<evidence type="ECO:0000313" key="2">
    <source>
        <dbReference type="EMBL" id="GAA1828715.1"/>
    </source>
</evidence>
<name>A0ABN2MJ22_9ACTN</name>
<reference evidence="2 3" key="1">
    <citation type="journal article" date="2019" name="Int. J. Syst. Evol. Microbiol.">
        <title>The Global Catalogue of Microorganisms (GCM) 10K type strain sequencing project: providing services to taxonomists for standard genome sequencing and annotation.</title>
        <authorList>
            <consortium name="The Broad Institute Genomics Platform"/>
            <consortium name="The Broad Institute Genome Sequencing Center for Infectious Disease"/>
            <person name="Wu L."/>
            <person name="Ma J."/>
        </authorList>
    </citation>
    <scope>NUCLEOTIDE SEQUENCE [LARGE SCALE GENOMIC DNA]</scope>
    <source>
        <strain evidence="2 3">JCM 13250</strain>
    </source>
</reference>
<evidence type="ECO:0000313" key="3">
    <source>
        <dbReference type="Proteomes" id="UP001500218"/>
    </source>
</evidence>
<protein>
    <recommendedName>
        <fullName evidence="4">Secreted protein</fullName>
    </recommendedName>
</protein>
<evidence type="ECO:0000256" key="1">
    <source>
        <dbReference type="SAM" id="SignalP"/>
    </source>
</evidence>
<evidence type="ECO:0008006" key="4">
    <source>
        <dbReference type="Google" id="ProtNLM"/>
    </source>
</evidence>
<comment type="caution">
    <text evidence="2">The sequence shown here is derived from an EMBL/GenBank/DDBJ whole genome shotgun (WGS) entry which is preliminary data.</text>
</comment>
<gene>
    <name evidence="2" type="ORF">GCM10009682_54640</name>
</gene>
<sequence>MRRLKMAIVATVLAGSTVFVGATPAHAATSLRGVVYDYSECIRIGNYGIQNYGWTGPVQCVWVPNGSYYYPTGFWFIYA</sequence>
<keyword evidence="1" id="KW-0732">Signal</keyword>
<accession>A0ABN2MJ22</accession>
<dbReference type="RefSeq" id="WP_344138493.1">
    <property type="nucleotide sequence ID" value="NZ_BAAALT010000249.1"/>
</dbReference>